<dbReference type="Pfam" id="PF06028">
    <property type="entry name" value="DUF915"/>
    <property type="match status" value="1"/>
</dbReference>
<name>A0A1C3YSQ2_9LACO</name>
<evidence type="ECO:0000313" key="1">
    <source>
        <dbReference type="EMBL" id="SCB73127.1"/>
    </source>
</evidence>
<dbReference type="Gene3D" id="3.40.50.1820">
    <property type="entry name" value="alpha/beta hydrolase"/>
    <property type="match status" value="1"/>
</dbReference>
<dbReference type="InterPro" id="IPR010315">
    <property type="entry name" value="DUF915_hydro-like"/>
</dbReference>
<reference evidence="2" key="1">
    <citation type="submission" date="2016-08" db="EMBL/GenBank/DDBJ databases">
        <authorList>
            <person name="Varghese N."/>
            <person name="Submissions Spin"/>
        </authorList>
    </citation>
    <scope>NUCLEOTIDE SEQUENCE [LARGE SCALE GENOMIC DNA]</scope>
    <source>
        <strain evidence="2">R-53094</strain>
    </source>
</reference>
<proteinExistence type="predicted"/>
<dbReference type="AlphaFoldDB" id="A0A1C3YSQ2"/>
<keyword evidence="1" id="KW-0378">Hydrolase</keyword>
<dbReference type="Proteomes" id="UP000199268">
    <property type="component" value="Unassembled WGS sequence"/>
</dbReference>
<dbReference type="OrthoDB" id="2157689at2"/>
<accession>A0A1C3YSQ2</accession>
<dbReference type="STRING" id="1505725.GA0061074_101108"/>
<dbReference type="SUPFAM" id="SSF53474">
    <property type="entry name" value="alpha/beta-Hydrolases"/>
    <property type="match status" value="1"/>
</dbReference>
<organism evidence="1 2">
    <name type="scientific">Weissella bombi</name>
    <dbReference type="NCBI Taxonomy" id="1505725"/>
    <lineage>
        <taxon>Bacteria</taxon>
        <taxon>Bacillati</taxon>
        <taxon>Bacillota</taxon>
        <taxon>Bacilli</taxon>
        <taxon>Lactobacillales</taxon>
        <taxon>Lactobacillaceae</taxon>
        <taxon>Weissella</taxon>
    </lineage>
</organism>
<dbReference type="GO" id="GO:0016787">
    <property type="term" value="F:hydrolase activity"/>
    <property type="evidence" value="ECO:0007669"/>
    <property type="project" value="UniProtKB-KW"/>
</dbReference>
<keyword evidence="2" id="KW-1185">Reference proteome</keyword>
<gene>
    <name evidence="1" type="ORF">GA0061074_101108</name>
</gene>
<evidence type="ECO:0000313" key="2">
    <source>
        <dbReference type="Proteomes" id="UP000199268"/>
    </source>
</evidence>
<dbReference type="InterPro" id="IPR029058">
    <property type="entry name" value="AB_hydrolase_fold"/>
</dbReference>
<dbReference type="EMBL" id="FMAO01000001">
    <property type="protein sequence ID" value="SCB73127.1"/>
    <property type="molecule type" value="Genomic_DNA"/>
</dbReference>
<sequence>MKKIIKVFLLIGTFLLITSMLVLAMSWSHRETKVNRAIYNSKVTPTILVPGSSASQDRFDYLIKQLNTGSNKHGLIKVVVDKKGDVSIHGKYYADDLAPYFVIAFENNRDGYENIKKQAYWLDKAMLILQEHYRFRQFQAIGHSNGGLIWTRYLEKYYQAQSLQLSVLMTIGTPYNFSELSVHNRTKMLDDFIKNRKHLPSDLTVYSVIGTETYDNDGIVPEQSVEAGKFIFQKQVAHYTQITVTGDDAQHSDLVQNRQIINMIEQNVLPQNHGDWHKR</sequence>
<protein>
    <submittedName>
        <fullName evidence="1">Uncharacterized protein with an alpha/beta hydrolase fold</fullName>
    </submittedName>
</protein>